<proteinExistence type="predicted"/>
<accession>A0A2K3KWK7</accession>
<comment type="caution">
    <text evidence="1">The sequence shown here is derived from an EMBL/GenBank/DDBJ whole genome shotgun (WGS) entry which is preliminary data.</text>
</comment>
<feature type="non-terminal residue" evidence="1">
    <location>
        <position position="126"/>
    </location>
</feature>
<dbReference type="Proteomes" id="UP000236291">
    <property type="component" value="Unassembled WGS sequence"/>
</dbReference>
<dbReference type="Gene3D" id="3.80.10.10">
    <property type="entry name" value="Ribonuclease Inhibitor"/>
    <property type="match status" value="1"/>
</dbReference>
<reference evidence="1 2" key="2">
    <citation type="journal article" date="2017" name="Front. Plant Sci.">
        <title>Gene Classification and Mining of Molecular Markers Useful in Red Clover (Trifolium pratense) Breeding.</title>
        <authorList>
            <person name="Istvanek J."/>
            <person name="Dluhosova J."/>
            <person name="Dluhos P."/>
            <person name="Patkova L."/>
            <person name="Nedelnik J."/>
            <person name="Repkova J."/>
        </authorList>
    </citation>
    <scope>NUCLEOTIDE SEQUENCE [LARGE SCALE GENOMIC DNA]</scope>
    <source>
        <strain evidence="2">cv. Tatra</strain>
        <tissue evidence="1">Young leaves</tissue>
    </source>
</reference>
<organism evidence="1 2">
    <name type="scientific">Trifolium pratense</name>
    <name type="common">Red clover</name>
    <dbReference type="NCBI Taxonomy" id="57577"/>
    <lineage>
        <taxon>Eukaryota</taxon>
        <taxon>Viridiplantae</taxon>
        <taxon>Streptophyta</taxon>
        <taxon>Embryophyta</taxon>
        <taxon>Tracheophyta</taxon>
        <taxon>Spermatophyta</taxon>
        <taxon>Magnoliopsida</taxon>
        <taxon>eudicotyledons</taxon>
        <taxon>Gunneridae</taxon>
        <taxon>Pentapetalae</taxon>
        <taxon>rosids</taxon>
        <taxon>fabids</taxon>
        <taxon>Fabales</taxon>
        <taxon>Fabaceae</taxon>
        <taxon>Papilionoideae</taxon>
        <taxon>50 kb inversion clade</taxon>
        <taxon>NPAAA clade</taxon>
        <taxon>Hologalegina</taxon>
        <taxon>IRL clade</taxon>
        <taxon>Trifolieae</taxon>
        <taxon>Trifolium</taxon>
    </lineage>
</organism>
<dbReference type="InterPro" id="IPR032675">
    <property type="entry name" value="LRR_dom_sf"/>
</dbReference>
<protein>
    <submittedName>
        <fullName evidence="1">Disease resistance (CC-NBS-LRR class) family protein</fullName>
    </submittedName>
</protein>
<dbReference type="AlphaFoldDB" id="A0A2K3KWK7"/>
<sequence length="126" mass="14408">MHDVVREVAKSIASRLRLTLTYGVQRFTEMKKWPKIDQIQKLDAIVVPSSYIHELPERLDCPELKILILQTIGDISIVAELKSLEILILEKSDITDLPEEIGQLAHLRMLNLTNCSRLRLIPANLI</sequence>
<dbReference type="STRING" id="57577.A0A2K3KWK7"/>
<name>A0A2K3KWK7_TRIPR</name>
<evidence type="ECO:0000313" key="2">
    <source>
        <dbReference type="Proteomes" id="UP000236291"/>
    </source>
</evidence>
<dbReference type="EMBL" id="ASHM01115203">
    <property type="protein sequence ID" value="PNX70667.1"/>
    <property type="molecule type" value="Genomic_DNA"/>
</dbReference>
<reference evidence="1 2" key="1">
    <citation type="journal article" date="2014" name="Am. J. Bot.">
        <title>Genome assembly and annotation for red clover (Trifolium pratense; Fabaceae).</title>
        <authorList>
            <person name="Istvanek J."/>
            <person name="Jaros M."/>
            <person name="Krenek A."/>
            <person name="Repkova J."/>
        </authorList>
    </citation>
    <scope>NUCLEOTIDE SEQUENCE [LARGE SCALE GENOMIC DNA]</scope>
    <source>
        <strain evidence="2">cv. Tatra</strain>
        <tissue evidence="1">Young leaves</tissue>
    </source>
</reference>
<dbReference type="SUPFAM" id="SSF52058">
    <property type="entry name" value="L domain-like"/>
    <property type="match status" value="1"/>
</dbReference>
<gene>
    <name evidence="1" type="ORF">L195_g057623</name>
</gene>
<evidence type="ECO:0000313" key="1">
    <source>
        <dbReference type="EMBL" id="PNX70667.1"/>
    </source>
</evidence>